<organism evidence="1 2">
    <name type="scientific">Terrybacteria sp. (strain RIFCSPHIGHO2_01_FULL_58_15)</name>
    <dbReference type="NCBI Taxonomy" id="1802363"/>
    <lineage>
        <taxon>Bacteria</taxon>
        <taxon>Candidatus Terryibacteriota</taxon>
    </lineage>
</organism>
<comment type="caution">
    <text evidence="1">The sequence shown here is derived from an EMBL/GenBank/DDBJ whole genome shotgun (WGS) entry which is preliminary data.</text>
</comment>
<accession>A0A1G2PKV1</accession>
<dbReference type="Proteomes" id="UP000178690">
    <property type="component" value="Unassembled WGS sequence"/>
</dbReference>
<dbReference type="STRING" id="1802363.A2682_01615"/>
<dbReference type="AlphaFoldDB" id="A0A1G2PKV1"/>
<dbReference type="NCBIfam" id="NF038353">
    <property type="entry name" value="FxLYD_dom"/>
    <property type="match status" value="1"/>
</dbReference>
<protein>
    <submittedName>
        <fullName evidence="1">Uncharacterized protein</fullName>
    </submittedName>
</protein>
<evidence type="ECO:0000313" key="1">
    <source>
        <dbReference type="EMBL" id="OHA48271.1"/>
    </source>
</evidence>
<evidence type="ECO:0000313" key="2">
    <source>
        <dbReference type="Proteomes" id="UP000178690"/>
    </source>
</evidence>
<gene>
    <name evidence="1" type="ORF">A2682_01615</name>
</gene>
<name>A0A1G2PKV1_TERXR</name>
<proteinExistence type="predicted"/>
<sequence>MDSRTRKQLIIACVSVVVLTGGAFGLWRFFFYEAPSCADGIRNQSETDVDCGGVCGQCVGLPQPLRKKNIEVVSGERGTFDVAFRVENPNSQWGVKTMPYSVLLKGAGGETLAEREGQLFLLPLEHAPVVEQAVVSNRTPVSAEVILGEPTWVEVPDAVRDDQLIVLNPTFSRLAIGPDIAELSAIVRNDSPFTYDRIEVHAVLTDPNGGVLATRRTEMRTLAAGERREFRVAWRAPIAISGDPRIEISARTNVFENENFVREHGTVERFQELR</sequence>
<reference evidence="1 2" key="1">
    <citation type="journal article" date="2016" name="Nat. Commun.">
        <title>Thousands of microbial genomes shed light on interconnected biogeochemical processes in an aquifer system.</title>
        <authorList>
            <person name="Anantharaman K."/>
            <person name="Brown C.T."/>
            <person name="Hug L.A."/>
            <person name="Sharon I."/>
            <person name="Castelle C.J."/>
            <person name="Probst A.J."/>
            <person name="Thomas B.C."/>
            <person name="Singh A."/>
            <person name="Wilkins M.J."/>
            <person name="Karaoz U."/>
            <person name="Brodie E.L."/>
            <person name="Williams K.H."/>
            <person name="Hubbard S.S."/>
            <person name="Banfield J.F."/>
        </authorList>
    </citation>
    <scope>NUCLEOTIDE SEQUENCE [LARGE SCALE GENOMIC DNA]</scope>
    <source>
        <strain evidence="2">RIFCSPHIGHO2_01_FULL_58_15</strain>
    </source>
</reference>
<dbReference type="InterPro" id="IPR047676">
    <property type="entry name" value="FxLYD_dom"/>
</dbReference>
<dbReference type="EMBL" id="MHST01000022">
    <property type="protein sequence ID" value="OHA48271.1"/>
    <property type="molecule type" value="Genomic_DNA"/>
</dbReference>